<proteinExistence type="predicted"/>
<feature type="domain" description="Transglutaminase-like" evidence="2">
    <location>
        <begin position="279"/>
        <end position="339"/>
    </location>
</feature>
<organism evidence="3 4">
    <name type="scientific">Clostridium kluyveri</name>
    <dbReference type="NCBI Taxonomy" id="1534"/>
    <lineage>
        <taxon>Bacteria</taxon>
        <taxon>Bacillati</taxon>
        <taxon>Bacillota</taxon>
        <taxon>Clostridia</taxon>
        <taxon>Eubacteriales</taxon>
        <taxon>Clostridiaceae</taxon>
        <taxon>Clostridium</taxon>
    </lineage>
</organism>
<dbReference type="Pfam" id="PF01841">
    <property type="entry name" value="Transglut_core"/>
    <property type="match status" value="1"/>
</dbReference>
<reference evidence="3 4" key="1">
    <citation type="submission" date="2016-12" db="EMBL/GenBank/DDBJ databases">
        <title>Complete genome sequence of Clostridium kluyveri JZZ isolated from the pit mud of a Chinese flavor liquor-making factory.</title>
        <authorList>
            <person name="Wang Y."/>
        </authorList>
    </citation>
    <scope>NUCLEOTIDE SEQUENCE [LARGE SCALE GENOMIC DNA]</scope>
    <source>
        <strain evidence="3 4">JZZ</strain>
    </source>
</reference>
<keyword evidence="1" id="KW-0732">Signal</keyword>
<dbReference type="Gene3D" id="2.60.40.1220">
    <property type="match status" value="1"/>
</dbReference>
<name>A0A1L5F8P3_CLOKL</name>
<gene>
    <name evidence="3" type="ORF">BS101_11615</name>
</gene>
<dbReference type="PANTHER" id="PTHR46333">
    <property type="entry name" value="CYTOKINESIS PROTEIN 3"/>
    <property type="match status" value="1"/>
</dbReference>
<dbReference type="InterPro" id="IPR002931">
    <property type="entry name" value="Transglutaminase-like"/>
</dbReference>
<dbReference type="Proteomes" id="UP000184604">
    <property type="component" value="Chromosome"/>
</dbReference>
<dbReference type="InterPro" id="IPR038765">
    <property type="entry name" value="Papain-like_cys_pep_sf"/>
</dbReference>
<dbReference type="Pfam" id="PF13205">
    <property type="entry name" value="Big_5"/>
    <property type="match status" value="1"/>
</dbReference>
<evidence type="ECO:0000259" key="2">
    <source>
        <dbReference type="SMART" id="SM00460"/>
    </source>
</evidence>
<sequence length="474" mass="53930">MFKKIYKFMIIGMLVILLSSGEICYAAEEYKIWNNNSISTVSDKKIWTITFNKDIDLDSAKNFIKVYEQGSSTPLEVNIINTSSDTIQVSPISSYAEGKQYVLVIDSGLKSVEGKELNEGVKYNFTVQKSNLNNSIDIENYSQYYNALKDALYNYEDTLILNISNYDKDKYNLDVINKILIDYSDLRTRYSGAASNVEYTSPAKVTINFKYTDTKESLIEKEKIVQQKVSELIDTLITSDMEDYQKELVLHDYVVNNTKYDERAYKGNMPEDSYTAYGVLINGVGVCQGYADAVDRLLVAAGVECRMVIGDANNGTEWIGHAWNIVKIQGEYYQLDSTWDDPVISDGSNRLSHSYFNITDDQIAKNHRWNTDEYPECTSTEYSFDNLNVVEKDVYGNDIKVVDNYNDFYSAVEEALSQGENSVSVKILNYNSSEYNITQTLNEICKKYNISEEVTITTYSDEISGAKYVVIVKS</sequence>
<dbReference type="GO" id="GO:0005737">
    <property type="term" value="C:cytoplasm"/>
    <property type="evidence" value="ECO:0007669"/>
    <property type="project" value="TreeGrafter"/>
</dbReference>
<dbReference type="AlphaFoldDB" id="A0A1L5F8P3"/>
<dbReference type="InterPro" id="IPR032812">
    <property type="entry name" value="SbsA_Ig"/>
</dbReference>
<evidence type="ECO:0000313" key="3">
    <source>
        <dbReference type="EMBL" id="APM39347.1"/>
    </source>
</evidence>
<accession>A0A1L5F8P3</accession>
<dbReference type="SUPFAM" id="SSF54001">
    <property type="entry name" value="Cysteine proteinases"/>
    <property type="match status" value="1"/>
</dbReference>
<dbReference type="PANTHER" id="PTHR46333:SF2">
    <property type="entry name" value="CYTOKINESIS PROTEIN 3"/>
    <property type="match status" value="1"/>
</dbReference>
<protein>
    <recommendedName>
        <fullName evidence="2">Transglutaminase-like domain-containing protein</fullName>
    </recommendedName>
</protein>
<dbReference type="OrthoDB" id="9788327at2"/>
<evidence type="ECO:0000256" key="1">
    <source>
        <dbReference type="ARBA" id="ARBA00022729"/>
    </source>
</evidence>
<dbReference type="EMBL" id="CP018335">
    <property type="protein sequence ID" value="APM39347.1"/>
    <property type="molecule type" value="Genomic_DNA"/>
</dbReference>
<evidence type="ECO:0000313" key="4">
    <source>
        <dbReference type="Proteomes" id="UP000184604"/>
    </source>
</evidence>
<dbReference type="SMART" id="SM00460">
    <property type="entry name" value="TGc"/>
    <property type="match status" value="1"/>
</dbReference>
<dbReference type="Gene3D" id="3.10.620.30">
    <property type="match status" value="1"/>
</dbReference>
<dbReference type="RefSeq" id="WP_073538973.1">
    <property type="nucleotide sequence ID" value="NZ_CP018335.1"/>
</dbReference>
<dbReference type="InterPro" id="IPR014755">
    <property type="entry name" value="Cu-Rt/internalin_Ig-like"/>
</dbReference>
<dbReference type="InterPro" id="IPR052557">
    <property type="entry name" value="CAP/Cytokinesis_protein"/>
</dbReference>